<keyword evidence="7 17" id="KW-0028">Amino-acid biosynthesis</keyword>
<dbReference type="CDD" id="cd01424">
    <property type="entry name" value="MGS_CPS_II"/>
    <property type="match status" value="1"/>
</dbReference>
<dbReference type="UniPathway" id="UPA00070">
    <property type="reaction ID" value="UER00115"/>
</dbReference>
<dbReference type="PROSITE" id="PS51257">
    <property type="entry name" value="PROKAR_LIPOPROTEIN"/>
    <property type="match status" value="1"/>
</dbReference>
<feature type="binding site" evidence="17">
    <location>
        <position position="250"/>
    </location>
    <ligand>
        <name>ATP</name>
        <dbReference type="ChEBI" id="CHEBI:30616"/>
        <label>1</label>
    </ligand>
</feature>
<evidence type="ECO:0000256" key="4">
    <source>
        <dbReference type="ARBA" id="ARBA00009799"/>
    </source>
</evidence>
<reference evidence="21" key="1">
    <citation type="submission" date="2018-08" db="EMBL/GenBank/DDBJ databases">
        <authorList>
            <person name="Kim S.-J."/>
            <person name="Jung G.-Y."/>
        </authorList>
    </citation>
    <scope>NUCLEOTIDE SEQUENCE [LARGE SCALE GENOMIC DNA]</scope>
    <source>
        <strain evidence="21">GY_G</strain>
    </source>
</reference>
<feature type="binding site" evidence="17">
    <location>
        <position position="831"/>
    </location>
    <ligand>
        <name>ATP</name>
        <dbReference type="ChEBI" id="CHEBI:30616"/>
        <label>2</label>
    </ligand>
</feature>
<evidence type="ECO:0000256" key="1">
    <source>
        <dbReference type="ARBA" id="ARBA00001936"/>
    </source>
</evidence>
<keyword evidence="6 17" id="KW-0436">Ligase</keyword>
<dbReference type="Gene3D" id="3.40.50.1380">
    <property type="entry name" value="Methylglyoxal synthase-like domain"/>
    <property type="match status" value="1"/>
</dbReference>
<dbReference type="InterPro" id="IPR058047">
    <property type="entry name" value="CPSase_preATP-grasp"/>
</dbReference>
<feature type="binding site" evidence="17">
    <location>
        <position position="219"/>
    </location>
    <ligand>
        <name>ATP</name>
        <dbReference type="ChEBI" id="CHEBI:30616"/>
        <label>1</label>
    </ligand>
</feature>
<dbReference type="GO" id="GO:0004087">
    <property type="term" value="F:carbamoyl-phosphate synthase (ammonia) activity"/>
    <property type="evidence" value="ECO:0007669"/>
    <property type="project" value="UniProtKB-EC"/>
</dbReference>
<feature type="binding site" evidence="17">
    <location>
        <position position="294"/>
    </location>
    <ligand>
        <name>Mn(2+)</name>
        <dbReference type="ChEBI" id="CHEBI:29035"/>
        <label>1</label>
    </ligand>
</feature>
<feature type="binding site" evidence="17">
    <location>
        <position position="185"/>
    </location>
    <ligand>
        <name>ATP</name>
        <dbReference type="ChEBI" id="CHEBI:30616"/>
        <label>1</label>
    </ligand>
</feature>
<keyword evidence="21" id="KW-1185">Reference proteome</keyword>
<feature type="binding site" evidence="17">
    <location>
        <position position="886"/>
    </location>
    <ligand>
        <name>Mn(2+)</name>
        <dbReference type="ChEBI" id="CHEBI:29035"/>
        <label>3</label>
    </ligand>
</feature>
<feature type="binding site" evidence="17">
    <location>
        <position position="888"/>
    </location>
    <ligand>
        <name>Mn(2+)</name>
        <dbReference type="ChEBI" id="CHEBI:29035"/>
        <label>4</label>
    </ligand>
</feature>
<feature type="binding site" evidence="17">
    <location>
        <position position="888"/>
    </location>
    <ligand>
        <name>Mg(2+)</name>
        <dbReference type="ChEBI" id="CHEBI:18420"/>
        <label>4</label>
    </ligand>
</feature>
<dbReference type="GO" id="GO:0006526">
    <property type="term" value="P:L-arginine biosynthetic process"/>
    <property type="evidence" value="ECO:0007669"/>
    <property type="project" value="UniProtKB-UniRule"/>
</dbReference>
<keyword evidence="14" id="KW-0464">Manganese</keyword>
<dbReference type="InterPro" id="IPR011607">
    <property type="entry name" value="MGS-like_dom"/>
</dbReference>
<dbReference type="FunFam" id="3.30.470.20:FF:000013">
    <property type="entry name" value="Carbamoyl-phosphate synthase large chain"/>
    <property type="match status" value="1"/>
</dbReference>
<dbReference type="SUPFAM" id="SSF48108">
    <property type="entry name" value="Carbamoyl phosphate synthetase, large subunit connection domain"/>
    <property type="match status" value="1"/>
</dbReference>
<evidence type="ECO:0000256" key="8">
    <source>
        <dbReference type="ARBA" id="ARBA00022723"/>
    </source>
</evidence>
<evidence type="ECO:0000256" key="3">
    <source>
        <dbReference type="ARBA" id="ARBA00005077"/>
    </source>
</evidence>
<comment type="subunit">
    <text evidence="17">Composed of two chains; the small (or glutamine) chain promotes the hydrolysis of glutamine to ammonia, which is used by the large (or ammonia) chain to synthesize carbamoyl phosphate. Tetramer of heterodimers (alpha,beta)4.</text>
</comment>
<evidence type="ECO:0000259" key="19">
    <source>
        <dbReference type="PROSITE" id="PS51855"/>
    </source>
</evidence>
<evidence type="ECO:0000259" key="18">
    <source>
        <dbReference type="PROSITE" id="PS50975"/>
    </source>
</evidence>
<evidence type="ECO:0000256" key="12">
    <source>
        <dbReference type="ARBA" id="ARBA00022842"/>
    </source>
</evidence>
<feature type="binding site" evidence="17">
    <location>
        <position position="252"/>
    </location>
    <ligand>
        <name>ATP</name>
        <dbReference type="ChEBI" id="CHEBI:30616"/>
        <label>1</label>
    </ligand>
</feature>
<dbReference type="PROSITE" id="PS50975">
    <property type="entry name" value="ATP_GRASP"/>
    <property type="match status" value="2"/>
</dbReference>
<feature type="binding site" evidence="17">
    <location>
        <position position="224"/>
    </location>
    <ligand>
        <name>ATP</name>
        <dbReference type="ChEBI" id="CHEBI:30616"/>
        <label>1</label>
    </ligand>
</feature>
<dbReference type="EMBL" id="QRGP01000001">
    <property type="protein sequence ID" value="RDV06801.1"/>
    <property type="molecule type" value="Genomic_DNA"/>
</dbReference>
<gene>
    <name evidence="17" type="primary">carB</name>
    <name evidence="20" type="ORF">DXH95_05210</name>
</gene>
<dbReference type="FunFam" id="3.40.50.20:FF:000001">
    <property type="entry name" value="Carbamoyl-phosphate synthase large chain"/>
    <property type="match status" value="1"/>
</dbReference>
<feature type="binding site" evidence="17">
    <location>
        <position position="294"/>
    </location>
    <ligand>
        <name>ATP</name>
        <dbReference type="ChEBI" id="CHEBI:30616"/>
        <label>1</label>
    </ligand>
</feature>
<feature type="region of interest" description="Carboxyphosphate synthetic domain" evidence="17">
    <location>
        <begin position="1"/>
        <end position="411"/>
    </location>
</feature>
<evidence type="ECO:0000256" key="15">
    <source>
        <dbReference type="ARBA" id="ARBA00047359"/>
    </source>
</evidence>
<dbReference type="FunFam" id="3.30.1490.20:FF:000001">
    <property type="entry name" value="Carbamoyl-phosphate synthase large chain"/>
    <property type="match status" value="1"/>
</dbReference>
<feature type="binding site" evidence="17">
    <location>
        <position position="760"/>
    </location>
    <ligand>
        <name>ATP</name>
        <dbReference type="ChEBI" id="CHEBI:30616"/>
        <label>2</label>
    </ligand>
</feature>
<keyword evidence="5 17" id="KW-0055">Arginine biosynthesis</keyword>
<evidence type="ECO:0000256" key="11">
    <source>
        <dbReference type="ARBA" id="ARBA00022840"/>
    </source>
</evidence>
<feature type="binding site" evidence="17">
    <location>
        <position position="886"/>
    </location>
    <ligand>
        <name>Mn(2+)</name>
        <dbReference type="ChEBI" id="CHEBI:29035"/>
        <label>4</label>
    </ligand>
</feature>
<feature type="domain" description="ATP-grasp" evidence="18">
    <location>
        <begin position="724"/>
        <end position="915"/>
    </location>
</feature>
<feature type="binding site" evidence="17">
    <location>
        <position position="308"/>
    </location>
    <ligand>
        <name>Mn(2+)</name>
        <dbReference type="ChEBI" id="CHEBI:29035"/>
        <label>2</label>
    </ligand>
</feature>
<feature type="domain" description="ATP-grasp" evidence="18">
    <location>
        <begin position="142"/>
        <end position="337"/>
    </location>
</feature>
<dbReference type="InterPro" id="IPR033937">
    <property type="entry name" value="MGS_CPS_CarB"/>
</dbReference>
<dbReference type="InterPro" id="IPR006275">
    <property type="entry name" value="CPSase_lsu"/>
</dbReference>
<feature type="binding site" evidence="17">
    <location>
        <position position="308"/>
    </location>
    <ligand>
        <name>ATP</name>
        <dbReference type="ChEBI" id="CHEBI:30616"/>
        <label>1</label>
    </ligand>
</feature>
<evidence type="ECO:0000313" key="20">
    <source>
        <dbReference type="EMBL" id="RDV06801.1"/>
    </source>
</evidence>
<feature type="binding site" evidence="17">
    <location>
        <position position="184"/>
    </location>
    <ligand>
        <name>ATP</name>
        <dbReference type="ChEBI" id="CHEBI:30616"/>
        <label>1</label>
    </ligand>
</feature>
<proteinExistence type="inferred from homology"/>
<evidence type="ECO:0000256" key="17">
    <source>
        <dbReference type="HAMAP-Rule" id="MF_01210"/>
    </source>
</evidence>
<dbReference type="InterPro" id="IPR036914">
    <property type="entry name" value="MGS-like_dom_sf"/>
</dbReference>
<feature type="binding site" evidence="17">
    <location>
        <position position="217"/>
    </location>
    <ligand>
        <name>ATP</name>
        <dbReference type="ChEBI" id="CHEBI:30616"/>
        <label>1</label>
    </ligand>
</feature>
<dbReference type="SMART" id="SM01096">
    <property type="entry name" value="CPSase_L_D3"/>
    <property type="match status" value="1"/>
</dbReference>
<dbReference type="Gene3D" id="3.40.50.20">
    <property type="match status" value="2"/>
</dbReference>
<dbReference type="PANTHER" id="PTHR11405">
    <property type="entry name" value="CARBAMOYLTRANSFERASE FAMILY MEMBER"/>
    <property type="match status" value="1"/>
</dbReference>
<dbReference type="GO" id="GO:0004088">
    <property type="term" value="F:carbamoyl-phosphate synthase (glutamine-hydrolyzing) activity"/>
    <property type="evidence" value="ECO:0007669"/>
    <property type="project" value="UniProtKB-UniRule"/>
</dbReference>
<feature type="binding site" evidence="17">
    <location>
        <position position="251"/>
    </location>
    <ligand>
        <name>ATP</name>
        <dbReference type="ChEBI" id="CHEBI:30616"/>
        <label>1</label>
    </ligand>
</feature>
<feature type="binding site" evidence="17">
    <location>
        <position position="886"/>
    </location>
    <ligand>
        <name>Mg(2+)</name>
        <dbReference type="ChEBI" id="CHEBI:18420"/>
        <label>4</label>
    </ligand>
</feature>
<feature type="binding site" evidence="17">
    <location>
        <position position="874"/>
    </location>
    <ligand>
        <name>ATP</name>
        <dbReference type="ChEBI" id="CHEBI:30616"/>
        <label>2</label>
    </ligand>
</feature>
<evidence type="ECO:0000256" key="6">
    <source>
        <dbReference type="ARBA" id="ARBA00022598"/>
    </source>
</evidence>
<keyword evidence="10 17" id="KW-0547">Nucleotide-binding</keyword>
<comment type="pathway">
    <text evidence="3 17">Amino-acid biosynthesis; L-arginine biosynthesis; carbamoyl phosphate from bicarbonate: step 1/1.</text>
</comment>
<name>A0A371BHF9_9SPHN</name>
<feature type="binding site" evidence="17">
    <location>
        <position position="310"/>
    </location>
    <ligand>
        <name>Mn(2+)</name>
        <dbReference type="ChEBI" id="CHEBI:29035"/>
        <label>2</label>
    </ligand>
</feature>
<evidence type="ECO:0000256" key="2">
    <source>
        <dbReference type="ARBA" id="ARBA00004812"/>
    </source>
</evidence>
<feature type="binding site" evidence="17">
    <location>
        <position position="308"/>
    </location>
    <ligand>
        <name>Mg(2+)</name>
        <dbReference type="ChEBI" id="CHEBI:18420"/>
        <label>2</label>
    </ligand>
</feature>
<dbReference type="GO" id="GO:0044205">
    <property type="term" value="P:'de novo' UMP biosynthetic process"/>
    <property type="evidence" value="ECO:0007669"/>
    <property type="project" value="UniProtKB-UniRule"/>
</dbReference>
<comment type="pathway">
    <text evidence="2 17">Pyrimidine metabolism; UMP biosynthesis via de novo pathway; (S)-dihydroorotate from bicarbonate: step 1/3.</text>
</comment>
<feature type="binding site" evidence="17">
    <location>
        <position position="308"/>
    </location>
    <ligand>
        <name>Mg(2+)</name>
        <dbReference type="ChEBI" id="CHEBI:18420"/>
        <label>1</label>
    </ligand>
</feature>
<comment type="function">
    <text evidence="17">Large subunit of the glutamine-dependent carbamoyl phosphate synthetase (CPSase). CPSase catalyzes the formation of carbamoyl phosphate from the ammonia moiety of glutamine, carbonate, and phosphate donated by ATP, constituting the first step of 2 biosynthetic pathways, one leading to arginine and/or urea and the other to pyrimidine nucleotides. The large subunit (synthetase) binds the substrates ammonia (free or transferred from glutamine from the small subunit), hydrogencarbonate and ATP and carries out an ATP-coupled ligase reaction, activating hydrogencarbonate by forming carboxy phosphate which reacts with ammonia to form carbamoyl phosphate.</text>
</comment>
<comment type="caution">
    <text evidence="17">Lacks conserved residue(s) required for the propagation of feature annotation.</text>
</comment>
<dbReference type="InterPro" id="IPR005483">
    <property type="entry name" value="CPSase_dom"/>
</dbReference>
<dbReference type="UniPathway" id="UPA00068">
    <property type="reaction ID" value="UER00171"/>
</dbReference>
<dbReference type="GO" id="GO:0046872">
    <property type="term" value="F:metal ion binding"/>
    <property type="evidence" value="ECO:0007669"/>
    <property type="project" value="UniProtKB-KW"/>
</dbReference>
<feature type="binding site" evidence="17">
    <location>
        <position position="832"/>
    </location>
    <ligand>
        <name>ATP</name>
        <dbReference type="ChEBI" id="CHEBI:30616"/>
        <label>2</label>
    </ligand>
</feature>
<protein>
    <recommendedName>
        <fullName evidence="17">Carbamoyl phosphate synthase large chain</fullName>
        <ecNumber evidence="17">6.3.4.16</ecNumber>
        <ecNumber evidence="17">6.3.5.5</ecNumber>
    </recommendedName>
    <alternativeName>
        <fullName evidence="17">Carbamoyl phosphate synthetase ammonia chain</fullName>
    </alternativeName>
</protein>
<feature type="domain" description="MGS-like" evidence="19">
    <location>
        <begin position="981"/>
        <end position="1117"/>
    </location>
</feature>
<comment type="cofactor">
    <cofactor evidence="1">
        <name>Mn(2+)</name>
        <dbReference type="ChEBI" id="CHEBI:29035"/>
    </cofactor>
</comment>
<organism evidence="20 21">
    <name type="scientific">Sphingorhabdus pulchriflava</name>
    <dbReference type="NCBI Taxonomy" id="2292257"/>
    <lineage>
        <taxon>Bacteria</taxon>
        <taxon>Pseudomonadati</taxon>
        <taxon>Pseudomonadota</taxon>
        <taxon>Alphaproteobacteria</taxon>
        <taxon>Sphingomonadales</taxon>
        <taxon>Sphingomonadaceae</taxon>
        <taxon>Sphingorhabdus</taxon>
    </lineage>
</organism>
<keyword evidence="13 17" id="KW-0665">Pyrimidine biosynthesis</keyword>
<accession>A0A371BHF9</accession>
<dbReference type="HAMAP" id="MF_01210_B">
    <property type="entry name" value="CPSase_L_chain_B"/>
    <property type="match status" value="1"/>
</dbReference>
<dbReference type="Gene3D" id="3.30.470.20">
    <property type="entry name" value="ATP-grasp fold, B domain"/>
    <property type="match status" value="2"/>
</dbReference>
<feature type="binding site" evidence="17">
    <location>
        <position position="834"/>
    </location>
    <ligand>
        <name>ATP</name>
        <dbReference type="ChEBI" id="CHEBI:30616"/>
        <label>2</label>
    </ligand>
</feature>
<comment type="catalytic activity">
    <reaction evidence="15 17">
        <text>hydrogencarbonate + NH4(+) + 2 ATP = carbamoyl phosphate + 2 ADP + phosphate + 2 H(+)</text>
        <dbReference type="Rhea" id="RHEA:18029"/>
        <dbReference type="ChEBI" id="CHEBI:15378"/>
        <dbReference type="ChEBI" id="CHEBI:17544"/>
        <dbReference type="ChEBI" id="CHEBI:28938"/>
        <dbReference type="ChEBI" id="CHEBI:30616"/>
        <dbReference type="ChEBI" id="CHEBI:43474"/>
        <dbReference type="ChEBI" id="CHEBI:58228"/>
        <dbReference type="ChEBI" id="CHEBI:456216"/>
        <dbReference type="EC" id="6.3.4.16"/>
    </reaction>
</comment>
<dbReference type="NCBIfam" id="NF003671">
    <property type="entry name" value="PRK05294.1"/>
    <property type="match status" value="1"/>
</dbReference>
<dbReference type="Proteomes" id="UP000263833">
    <property type="component" value="Unassembled WGS sequence"/>
</dbReference>
<feature type="binding site" evidence="17">
    <location>
        <position position="310"/>
    </location>
    <ligand>
        <name>Mg(2+)</name>
        <dbReference type="ChEBI" id="CHEBI:18420"/>
        <label>2</label>
    </ligand>
</feature>
<dbReference type="SUPFAM" id="SSF56059">
    <property type="entry name" value="Glutathione synthetase ATP-binding domain-like"/>
    <property type="match status" value="2"/>
</dbReference>
<feature type="binding site" evidence="17">
    <location>
        <position position="801"/>
    </location>
    <ligand>
        <name>ATP</name>
        <dbReference type="ChEBI" id="CHEBI:30616"/>
        <label>2</label>
    </ligand>
</feature>
<dbReference type="FunFam" id="3.30.470.20:FF:000007">
    <property type="entry name" value="Carbamoyl-phosphate synthase large chain"/>
    <property type="match status" value="1"/>
</dbReference>
<feature type="binding site" evidence="17">
    <location>
        <position position="874"/>
    </location>
    <ligand>
        <name>Mg(2+)</name>
        <dbReference type="ChEBI" id="CHEBI:18420"/>
        <label>3</label>
    </ligand>
</feature>
<dbReference type="FunFam" id="3.40.50.20:FF:000003">
    <property type="entry name" value="Carbamoyl-phosphate synthase large chain"/>
    <property type="match status" value="1"/>
</dbReference>
<dbReference type="InterPro" id="IPR036897">
    <property type="entry name" value="CarbamoylP_synth_lsu_oligo_sf"/>
</dbReference>
<evidence type="ECO:0000256" key="10">
    <source>
        <dbReference type="ARBA" id="ARBA00022741"/>
    </source>
</evidence>
<dbReference type="PROSITE" id="PS00866">
    <property type="entry name" value="CPSASE_1"/>
    <property type="match status" value="1"/>
</dbReference>
<dbReference type="PRINTS" id="PR00098">
    <property type="entry name" value="CPSASE"/>
</dbReference>
<feature type="binding site" evidence="17">
    <location>
        <position position="308"/>
    </location>
    <ligand>
        <name>Mn(2+)</name>
        <dbReference type="ChEBI" id="CHEBI:29035"/>
        <label>1</label>
    </ligand>
</feature>
<dbReference type="Pfam" id="PF25596">
    <property type="entry name" value="CPSase_L_D1"/>
    <property type="match status" value="2"/>
</dbReference>
<dbReference type="Pfam" id="PF02787">
    <property type="entry name" value="CPSase_L_D3"/>
    <property type="match status" value="1"/>
</dbReference>
<feature type="binding site" evidence="17">
    <location>
        <position position="886"/>
    </location>
    <ligand>
        <name>Mg(2+)</name>
        <dbReference type="ChEBI" id="CHEBI:18420"/>
        <label>3</label>
    </ligand>
</feature>
<dbReference type="EC" id="6.3.4.16" evidence="17"/>
<feature type="binding site" evidence="17">
    <location>
        <position position="294"/>
    </location>
    <ligand>
        <name>Mg(2+)</name>
        <dbReference type="ChEBI" id="CHEBI:18420"/>
        <label>1</label>
    </ligand>
</feature>
<feature type="binding site" evidence="17">
    <location>
        <position position="833"/>
    </location>
    <ligand>
        <name>ATP</name>
        <dbReference type="ChEBI" id="CHEBI:30616"/>
        <label>2</label>
    </ligand>
</feature>
<dbReference type="Gene3D" id="1.10.1030.10">
    <property type="entry name" value="Carbamoyl-phosphate synthetase, large subunit oligomerisation domain"/>
    <property type="match status" value="1"/>
</dbReference>
<evidence type="ECO:0000256" key="14">
    <source>
        <dbReference type="ARBA" id="ARBA00023211"/>
    </source>
</evidence>
<evidence type="ECO:0000256" key="9">
    <source>
        <dbReference type="ARBA" id="ARBA00022737"/>
    </source>
</evidence>
<comment type="catalytic activity">
    <reaction evidence="16 17">
        <text>hydrogencarbonate + L-glutamine + 2 ATP + H2O = carbamoyl phosphate + L-glutamate + 2 ADP + phosphate + 2 H(+)</text>
        <dbReference type="Rhea" id="RHEA:18633"/>
        <dbReference type="ChEBI" id="CHEBI:15377"/>
        <dbReference type="ChEBI" id="CHEBI:15378"/>
        <dbReference type="ChEBI" id="CHEBI:17544"/>
        <dbReference type="ChEBI" id="CHEBI:29985"/>
        <dbReference type="ChEBI" id="CHEBI:30616"/>
        <dbReference type="ChEBI" id="CHEBI:43474"/>
        <dbReference type="ChEBI" id="CHEBI:58228"/>
        <dbReference type="ChEBI" id="CHEBI:58359"/>
        <dbReference type="ChEBI" id="CHEBI:456216"/>
        <dbReference type="EC" id="6.3.5.5"/>
    </reaction>
</comment>
<dbReference type="PROSITE" id="PS00867">
    <property type="entry name" value="CPSASE_2"/>
    <property type="match status" value="2"/>
</dbReference>
<dbReference type="Pfam" id="PF02142">
    <property type="entry name" value="MGS"/>
    <property type="match status" value="1"/>
</dbReference>
<dbReference type="InterPro" id="IPR011761">
    <property type="entry name" value="ATP-grasp"/>
</dbReference>
<feature type="binding site" evidence="17">
    <location>
        <position position="178"/>
    </location>
    <ligand>
        <name>ATP</name>
        <dbReference type="ChEBI" id="CHEBI:30616"/>
        <label>1</label>
    </ligand>
</feature>
<dbReference type="NCBIfam" id="TIGR01369">
    <property type="entry name" value="CPSaseII_lrg"/>
    <property type="match status" value="1"/>
</dbReference>
<dbReference type="GO" id="GO:0006541">
    <property type="term" value="P:glutamine metabolic process"/>
    <property type="evidence" value="ECO:0007669"/>
    <property type="project" value="TreeGrafter"/>
</dbReference>
<feature type="region of interest" description="Allosteric domain" evidence="17">
    <location>
        <begin position="981"/>
        <end position="1117"/>
    </location>
</feature>
<dbReference type="InterPro" id="IPR005480">
    <property type="entry name" value="CPSase_lsu_oligo"/>
</dbReference>
<sequence length="1117" mass="120985">MPKRTDIQSILIIGAGPIIIGQACEFDYSGTQACKALREEGYRIILVNSNPATIMTDPEMVGDNGSTYVEPITPEVVAKIIETERAKYPHEKMAVLPTMGGQTALNTALALEANGTLAKFDVEMIGATAEAIDKAEDRIKFRNAMDKIGLESARSGIAHTLEEALTVLERTGLPSIIRPSFTMGGTGGGIAYNRDEFIQIVTGGLDASPTTEVLIEESLLGWKEYEMEVVRDKKDNAIIICSIENVDPMGVHTGDSITVAPALTLTDKEYQIMRNASIATLREIGVETGGSNVQFAVNPKDGRLIVIEMNPRVSRSSALASKATGFPIAKVAAKLAVGYTLDEIDNDITGATPASFEPTIDYVVTKIPRFAFEKFKGSEPLLSTAMKSVGEVMAIGRNIHESMQKALRGLETGLSGFNYVDALKGAHKDELAAALSRATPDRLLVAAQALREGMSVSEVHQYSKFDPWFLERLAEIVEAENEVKANGLPQDAEGMRRLKAMGFSDKRLAFLALESAHVRPGMESAIRRGSGLIREAIVAMTGGITEAEVRKARHKLGVRPVFKRIDTCAAEFEAKTPYMYSTYEAPIFGEPECEAQPSDREKVVILGGGPNRIGQGIEFDYCCVHACFALEEAGYETIMVNCNPETVSTDYDTSDRLYFEPLTAEDVLEILHVEQSKGKLKGVIVQFGGQTPLNLAKALEDAGIPILGTSPDAIDLAEDRERFAALINKLKLKQPENGIARSREEAIKVAETIGYPVLMRPSYVLGGRAMEIVDTQAQLENYIETAVRVSGDSPVLIDRYLRDAVEVDVDCVADGDDVVVAGILQHIEEAGVHSGDSACTLPPYNLPEEIIAEIRRQAEVLARALKVKGLMNAQFAVKDGLVYLIEVNPRASRTVPFVAKAIGAPIAKIAARVMAGEKLKDLPPIDLDIDYIAVKEAVFPFNRFPGVDPVLSPEMKSTGEVMGIDKDFAMAFAKAQLGAGMTLPQSGKLFVSVKDSDKPHIVPAVAKLIEMGFAVCATGGTADYLQGQGIAVERVNKVAQGRPHIVDKIIDGEIALVFNTTEGWQSLKDSEDIRRSALVNKVSYFTTASASLAATEAIEALRTRKLEVCTLQDYHKV</sequence>
<keyword evidence="9 17" id="KW-0677">Repeat</keyword>
<dbReference type="SUPFAM" id="SSF52335">
    <property type="entry name" value="Methylglyoxal synthase-like"/>
    <property type="match status" value="1"/>
</dbReference>
<dbReference type="PANTHER" id="PTHR11405:SF53">
    <property type="entry name" value="CARBAMOYL-PHOSPHATE SYNTHASE [AMMONIA], MITOCHONDRIAL"/>
    <property type="match status" value="1"/>
</dbReference>
<evidence type="ECO:0000256" key="16">
    <source>
        <dbReference type="ARBA" id="ARBA00048816"/>
    </source>
</evidence>
<dbReference type="GO" id="GO:0005737">
    <property type="term" value="C:cytoplasm"/>
    <property type="evidence" value="ECO:0007669"/>
    <property type="project" value="TreeGrafter"/>
</dbReference>
<evidence type="ECO:0000256" key="13">
    <source>
        <dbReference type="ARBA" id="ARBA00022975"/>
    </source>
</evidence>
<dbReference type="PROSITE" id="PS51855">
    <property type="entry name" value="MGS"/>
    <property type="match status" value="1"/>
</dbReference>
<evidence type="ECO:0000256" key="7">
    <source>
        <dbReference type="ARBA" id="ARBA00022605"/>
    </source>
</evidence>
<keyword evidence="12" id="KW-0460">Magnesium</keyword>
<dbReference type="Pfam" id="PF02786">
    <property type="entry name" value="CPSase_L_D2"/>
    <property type="match status" value="2"/>
</dbReference>
<dbReference type="EC" id="6.3.5.5" evidence="17"/>
<dbReference type="InterPro" id="IPR005479">
    <property type="entry name" value="CPAse_ATP-bd"/>
</dbReference>
<comment type="caution">
    <text evidence="20">The sequence shown here is derived from an EMBL/GenBank/DDBJ whole genome shotgun (WGS) entry which is preliminary data.</text>
</comment>
<dbReference type="RefSeq" id="WP_115548348.1">
    <property type="nucleotide sequence ID" value="NZ_QRGP01000001.1"/>
</dbReference>
<feature type="binding site" evidence="17">
    <location>
        <position position="886"/>
    </location>
    <ligand>
        <name>ATP</name>
        <dbReference type="ChEBI" id="CHEBI:30616"/>
        <label>2</label>
    </ligand>
</feature>
<feature type="binding site" evidence="17">
    <location>
        <position position="806"/>
    </location>
    <ligand>
        <name>ATP</name>
        <dbReference type="ChEBI" id="CHEBI:30616"/>
        <label>2</label>
    </ligand>
</feature>
<dbReference type="OrthoDB" id="9804197at2"/>
<feature type="binding site" evidence="17">
    <location>
        <position position="874"/>
    </location>
    <ligand>
        <name>Mn(2+)</name>
        <dbReference type="ChEBI" id="CHEBI:29035"/>
        <label>3</label>
    </ligand>
</feature>
<keyword evidence="8" id="KW-0479">Metal-binding</keyword>
<feature type="binding site" evidence="17">
    <location>
        <position position="799"/>
    </location>
    <ligand>
        <name>ATP</name>
        <dbReference type="ChEBI" id="CHEBI:30616"/>
        <label>2</label>
    </ligand>
</feature>
<dbReference type="GO" id="GO:0005524">
    <property type="term" value="F:ATP binding"/>
    <property type="evidence" value="ECO:0007669"/>
    <property type="project" value="UniProtKB-UniRule"/>
</dbReference>
<dbReference type="InterPro" id="IPR016185">
    <property type="entry name" value="PreATP-grasp_dom_sf"/>
</dbReference>
<dbReference type="SMART" id="SM00851">
    <property type="entry name" value="MGS"/>
    <property type="match status" value="1"/>
</dbReference>
<feature type="binding site" evidence="17">
    <location>
        <position position="138"/>
    </location>
    <ligand>
        <name>ATP</name>
        <dbReference type="ChEBI" id="CHEBI:30616"/>
        <label>1</label>
    </ligand>
</feature>
<comment type="domain">
    <text evidence="17">The large subunit is composed of 2 ATP-grasp domains that are involved in binding the 2 ATP molecules needed for carbamoyl phosphate synthesis. The N-terminal ATP-grasp domain (referred to as the carboxyphosphate synthetic component) catalyzes the ATP-dependent phosphorylation of hydrogencarbonate to carboxyphosphate and the subsequent nucleophilic attack by ammonia to form a carbamate intermediate. The C-terminal ATP-grasp domain (referred to as the carbamoyl phosphate synthetic component) then catalyzes the phosphorylation of carbamate with the second ATP to form the end product carbamoyl phosphate. The reactive and unstable enzyme intermediates are sequentially channeled from one active site to the next through the interior of the protein over a distance of at least 96 A.</text>
</comment>
<dbReference type="AlphaFoldDB" id="A0A371BHF9"/>
<keyword evidence="11 17" id="KW-0067">ATP-binding</keyword>
<comment type="cofactor">
    <cofactor evidence="17">
        <name>Mg(2+)</name>
        <dbReference type="ChEBI" id="CHEBI:18420"/>
    </cofactor>
    <cofactor evidence="17">
        <name>Mn(2+)</name>
        <dbReference type="ChEBI" id="CHEBI:29035"/>
    </cofactor>
    <text evidence="17">Binds 4 Mg(2+) or Mn(2+) ions per subunit.</text>
</comment>
<evidence type="ECO:0000256" key="5">
    <source>
        <dbReference type="ARBA" id="ARBA00022571"/>
    </source>
</evidence>
<comment type="similarity">
    <text evidence="4 17">Belongs to the CarB family.</text>
</comment>
<dbReference type="SUPFAM" id="SSF52440">
    <property type="entry name" value="PreATP-grasp domain"/>
    <property type="match status" value="2"/>
</dbReference>
<evidence type="ECO:0000313" key="21">
    <source>
        <dbReference type="Proteomes" id="UP000263833"/>
    </source>
</evidence>